<dbReference type="AlphaFoldDB" id="A0A448Z0X4"/>
<evidence type="ECO:0000313" key="3">
    <source>
        <dbReference type="Proteomes" id="UP000291116"/>
    </source>
</evidence>
<dbReference type="EMBL" id="CAACVS010000065">
    <property type="protein sequence ID" value="VEU35676.1"/>
    <property type="molecule type" value="Genomic_DNA"/>
</dbReference>
<accession>A0A448Z0X4</accession>
<dbReference type="InterPro" id="IPR027417">
    <property type="entry name" value="P-loop_NTPase"/>
</dbReference>
<evidence type="ECO:0008006" key="4">
    <source>
        <dbReference type="Google" id="ProtNLM"/>
    </source>
</evidence>
<reference evidence="2 3" key="1">
    <citation type="submission" date="2019-01" db="EMBL/GenBank/DDBJ databases">
        <authorList>
            <person name="Ferrante I. M."/>
        </authorList>
    </citation>
    <scope>NUCLEOTIDE SEQUENCE [LARGE SCALE GENOMIC DNA]</scope>
    <source>
        <strain evidence="2 3">B856</strain>
    </source>
</reference>
<keyword evidence="3" id="KW-1185">Reference proteome</keyword>
<feature type="compositionally biased region" description="Acidic residues" evidence="1">
    <location>
        <begin position="70"/>
        <end position="99"/>
    </location>
</feature>
<protein>
    <recommendedName>
        <fullName evidence="4">Sulfotransferase domain-containing protein</fullName>
    </recommendedName>
</protein>
<organism evidence="2 3">
    <name type="scientific">Pseudo-nitzschia multistriata</name>
    <dbReference type="NCBI Taxonomy" id="183589"/>
    <lineage>
        <taxon>Eukaryota</taxon>
        <taxon>Sar</taxon>
        <taxon>Stramenopiles</taxon>
        <taxon>Ochrophyta</taxon>
        <taxon>Bacillariophyta</taxon>
        <taxon>Bacillariophyceae</taxon>
        <taxon>Bacillariophycidae</taxon>
        <taxon>Bacillariales</taxon>
        <taxon>Bacillariaceae</taxon>
        <taxon>Pseudo-nitzschia</taxon>
    </lineage>
</organism>
<evidence type="ECO:0000313" key="2">
    <source>
        <dbReference type="EMBL" id="VEU35676.1"/>
    </source>
</evidence>
<name>A0A448Z0X4_9STRA</name>
<sequence length="468" mass="52721">MGGLTVLKYLLLLVVALSATMLVIQMHVLEHHVSAVSSHVWSPSHSSPIFLAEGRKAMPDGRNLKKRDENENDNDNGNENENDNESGGGVDDDDNDDRGDENGSAKDPNGELGDVEFDIDTAKDIEDDLKPILKILEQGGYDVSEKNKGIDRSKLPRWSEVLAAYGPPRVVGLEFCQHYRDVVPPHKRNMAPAGMFNSGTNLLAQLLHANCDFSLRSKVLWQPIWGKHFPGNSRTNHTISFKKPGQAKLYRDKPYHTTLPVVSIRDPYTWMQSMCRQNYAAQFAFAKDQCPNIIPYPSDIKAHPRYGNKKYVPVNVKYTKGWTVHHESLVHVWNEWYQSYLEFEGDDGDRPEGTLPKLKAPEMPYVMVRMEDLVFHGPTVVPQLCECAGSKYLWGNNTDLFRHTSTVANANHGIDVSAGMDTGLLRSIVKYGNIANRRIGYPANQLEAVKELLDPRMMDILGYTYEEP</sequence>
<gene>
    <name evidence="2" type="ORF">PSNMU_V1.4_AUG-EV-PASAV3_0024220</name>
</gene>
<proteinExistence type="predicted"/>
<feature type="region of interest" description="Disordered" evidence="1">
    <location>
        <begin position="54"/>
        <end position="114"/>
    </location>
</feature>
<dbReference type="SUPFAM" id="SSF52540">
    <property type="entry name" value="P-loop containing nucleoside triphosphate hydrolases"/>
    <property type="match status" value="1"/>
</dbReference>
<feature type="compositionally biased region" description="Basic and acidic residues" evidence="1">
    <location>
        <begin position="54"/>
        <end position="69"/>
    </location>
</feature>
<evidence type="ECO:0000256" key="1">
    <source>
        <dbReference type="SAM" id="MobiDB-lite"/>
    </source>
</evidence>
<dbReference type="Proteomes" id="UP000291116">
    <property type="component" value="Unassembled WGS sequence"/>
</dbReference>
<dbReference type="OrthoDB" id="41177at2759"/>